<name>A0A8E0VL34_9TREM</name>
<protein>
    <submittedName>
        <fullName evidence="2">Uncharacterized protein</fullName>
    </submittedName>
</protein>
<organism evidence="2 3">
    <name type="scientific">Fasciolopsis buskii</name>
    <dbReference type="NCBI Taxonomy" id="27845"/>
    <lineage>
        <taxon>Eukaryota</taxon>
        <taxon>Metazoa</taxon>
        <taxon>Spiralia</taxon>
        <taxon>Lophotrochozoa</taxon>
        <taxon>Platyhelminthes</taxon>
        <taxon>Trematoda</taxon>
        <taxon>Digenea</taxon>
        <taxon>Plagiorchiida</taxon>
        <taxon>Echinostomata</taxon>
        <taxon>Echinostomatoidea</taxon>
        <taxon>Fasciolidae</taxon>
        <taxon>Fasciolopsis</taxon>
    </lineage>
</organism>
<keyword evidence="3" id="KW-1185">Reference proteome</keyword>
<dbReference type="OrthoDB" id="6274516at2759"/>
<dbReference type="Proteomes" id="UP000728185">
    <property type="component" value="Unassembled WGS sequence"/>
</dbReference>
<gene>
    <name evidence="2" type="ORF">FBUS_07215</name>
</gene>
<evidence type="ECO:0000313" key="3">
    <source>
        <dbReference type="Proteomes" id="UP000728185"/>
    </source>
</evidence>
<dbReference type="EMBL" id="LUCM01004180">
    <property type="protein sequence ID" value="KAA0194702.1"/>
    <property type="molecule type" value="Genomic_DNA"/>
</dbReference>
<evidence type="ECO:0000256" key="1">
    <source>
        <dbReference type="SAM" id="MobiDB-lite"/>
    </source>
</evidence>
<accession>A0A8E0VL34</accession>
<feature type="region of interest" description="Disordered" evidence="1">
    <location>
        <begin position="60"/>
        <end position="79"/>
    </location>
</feature>
<feature type="compositionally biased region" description="Basic and acidic residues" evidence="1">
    <location>
        <begin position="60"/>
        <end position="73"/>
    </location>
</feature>
<evidence type="ECO:0000313" key="2">
    <source>
        <dbReference type="EMBL" id="KAA0194702.1"/>
    </source>
</evidence>
<sequence length="141" mass="15855">MLSGQITLECEVMNRKQTLSVNIADVISTQRVLSANTDLPLHRLAGKVQLDELSDQHKAMKLEKKDDEQKAEMEPTEPEQLQKKIEQLSCALNIISPFTAFVGVDPVKLGQLAVFFLGQLYAISINFQINIIRKNPVRPKL</sequence>
<proteinExistence type="predicted"/>
<reference evidence="2" key="1">
    <citation type="submission" date="2019-05" db="EMBL/GenBank/DDBJ databases">
        <title>Annotation for the trematode Fasciolopsis buski.</title>
        <authorList>
            <person name="Choi Y.-J."/>
        </authorList>
    </citation>
    <scope>NUCLEOTIDE SEQUENCE</scope>
    <source>
        <strain evidence="2">HT</strain>
        <tissue evidence="2">Whole worm</tissue>
    </source>
</reference>
<dbReference type="AlphaFoldDB" id="A0A8E0VL34"/>
<comment type="caution">
    <text evidence="2">The sequence shown here is derived from an EMBL/GenBank/DDBJ whole genome shotgun (WGS) entry which is preliminary data.</text>
</comment>